<sequence length="80" mass="8477">MDDKIRNVAEIGIPMKVGPNLTLTFTKKSTTILSSPGPPSSPLISPYNAPPSPLKTYQLPPTTVIGCEGVSNCYGSSWRG</sequence>
<name>A0AA39AIS9_VITRO</name>
<evidence type="ECO:0000313" key="1">
    <source>
        <dbReference type="EMBL" id="KAJ9708362.1"/>
    </source>
</evidence>
<proteinExistence type="predicted"/>
<accession>A0AA39AIS9</accession>
<organism evidence="1 2">
    <name type="scientific">Vitis rotundifolia</name>
    <name type="common">Muscadine grape</name>
    <dbReference type="NCBI Taxonomy" id="103349"/>
    <lineage>
        <taxon>Eukaryota</taxon>
        <taxon>Viridiplantae</taxon>
        <taxon>Streptophyta</taxon>
        <taxon>Embryophyta</taxon>
        <taxon>Tracheophyta</taxon>
        <taxon>Spermatophyta</taxon>
        <taxon>Magnoliopsida</taxon>
        <taxon>eudicotyledons</taxon>
        <taxon>Gunneridae</taxon>
        <taxon>Pentapetalae</taxon>
        <taxon>rosids</taxon>
        <taxon>Vitales</taxon>
        <taxon>Vitaceae</taxon>
        <taxon>Viteae</taxon>
        <taxon>Vitis</taxon>
    </lineage>
</organism>
<keyword evidence="2" id="KW-1185">Reference proteome</keyword>
<protein>
    <submittedName>
        <fullName evidence="1">Uncharacterized protein</fullName>
    </submittedName>
</protein>
<reference evidence="1 2" key="1">
    <citation type="journal article" date="2023" name="BMC Biotechnol.">
        <title>Vitis rotundifolia cv Carlos genome sequencing.</title>
        <authorList>
            <person name="Huff M."/>
            <person name="Hulse-Kemp A."/>
            <person name="Scheffler B."/>
            <person name="Youngblood R."/>
            <person name="Simpson S."/>
            <person name="Babiker E."/>
            <person name="Staton M."/>
        </authorList>
    </citation>
    <scope>NUCLEOTIDE SEQUENCE [LARGE SCALE GENOMIC DNA]</scope>
    <source>
        <tissue evidence="1">Leaf</tissue>
    </source>
</reference>
<dbReference type="Proteomes" id="UP001168098">
    <property type="component" value="Unassembled WGS sequence"/>
</dbReference>
<dbReference type="EMBL" id="JARBHA010000001">
    <property type="protein sequence ID" value="KAJ9708362.1"/>
    <property type="molecule type" value="Genomic_DNA"/>
</dbReference>
<evidence type="ECO:0000313" key="2">
    <source>
        <dbReference type="Proteomes" id="UP001168098"/>
    </source>
</evidence>
<dbReference type="AlphaFoldDB" id="A0AA39AIS9"/>
<gene>
    <name evidence="1" type="ORF">PVL29_000417</name>
</gene>
<comment type="caution">
    <text evidence="1">The sequence shown here is derived from an EMBL/GenBank/DDBJ whole genome shotgun (WGS) entry which is preliminary data.</text>
</comment>